<protein>
    <submittedName>
        <fullName evidence="1">Uncharacterized protein</fullName>
    </submittedName>
</protein>
<keyword evidence="2" id="KW-1185">Reference proteome</keyword>
<dbReference type="EMBL" id="CM037153">
    <property type="protein sequence ID" value="KAH7857716.1"/>
    <property type="molecule type" value="Genomic_DNA"/>
</dbReference>
<dbReference type="Proteomes" id="UP000828048">
    <property type="component" value="Chromosome 3"/>
</dbReference>
<evidence type="ECO:0000313" key="2">
    <source>
        <dbReference type="Proteomes" id="UP000828048"/>
    </source>
</evidence>
<organism evidence="1 2">
    <name type="scientific">Vaccinium darrowii</name>
    <dbReference type="NCBI Taxonomy" id="229202"/>
    <lineage>
        <taxon>Eukaryota</taxon>
        <taxon>Viridiplantae</taxon>
        <taxon>Streptophyta</taxon>
        <taxon>Embryophyta</taxon>
        <taxon>Tracheophyta</taxon>
        <taxon>Spermatophyta</taxon>
        <taxon>Magnoliopsida</taxon>
        <taxon>eudicotyledons</taxon>
        <taxon>Gunneridae</taxon>
        <taxon>Pentapetalae</taxon>
        <taxon>asterids</taxon>
        <taxon>Ericales</taxon>
        <taxon>Ericaceae</taxon>
        <taxon>Vaccinioideae</taxon>
        <taxon>Vaccinieae</taxon>
        <taxon>Vaccinium</taxon>
    </lineage>
</organism>
<sequence length="354" mass="40107">MVVLFEVSSCTARSLDSDRLTSATKKGRKRKRMKQETPTEARIKQETPTEARQEEGETIEKFLEALANKSLVALVKEAVHKYGDPEYIQSIRHVADLDPALRKICVEVYGKACFNAETLTSVYGEYGEIENYCFLDHNWYLGGTSRLSARAHILFKHRYGARKVLKMPQITIGKDTSAESMLTSLMGDLAHPRRFTSDFCFRGGAQSALVVEEPGENLIDLFGKDYLVKLVTEAISRYPDFIKSLEKQVSLDPTPRRVEVFCQDLPAVLPALASFYGKYGEIEECTATYGCANILYKNRNSAREALKYPKPTAGMNPLPWCRPGPEVVYHHIWKLTGDTWSWIPPHLTRKVYPI</sequence>
<evidence type="ECO:0000313" key="1">
    <source>
        <dbReference type="EMBL" id="KAH7857716.1"/>
    </source>
</evidence>
<name>A0ACB7YW33_9ERIC</name>
<proteinExistence type="predicted"/>
<reference evidence="1 2" key="1">
    <citation type="journal article" date="2021" name="Hortic Res">
        <title>High-quality reference genome and annotation aids understanding of berry development for evergreen blueberry (Vaccinium darrowii).</title>
        <authorList>
            <person name="Yu J."/>
            <person name="Hulse-Kemp A.M."/>
            <person name="Babiker E."/>
            <person name="Staton M."/>
        </authorList>
    </citation>
    <scope>NUCLEOTIDE SEQUENCE [LARGE SCALE GENOMIC DNA]</scope>
    <source>
        <strain evidence="2">cv. NJ 8807/NJ 8810</strain>
        <tissue evidence="1">Young leaf</tissue>
    </source>
</reference>
<comment type="caution">
    <text evidence="1">The sequence shown here is derived from an EMBL/GenBank/DDBJ whole genome shotgun (WGS) entry which is preliminary data.</text>
</comment>
<gene>
    <name evidence="1" type="ORF">Vadar_015778</name>
</gene>
<accession>A0ACB7YW33</accession>